<evidence type="ECO:0000313" key="2">
    <source>
        <dbReference type="EMBL" id="AKG07262.1"/>
    </source>
</evidence>
<name>A0AAC8T7Q3_9GAMM</name>
<feature type="transmembrane region" description="Helical" evidence="1">
    <location>
        <begin position="21"/>
        <end position="39"/>
    </location>
</feature>
<dbReference type="EMBL" id="CP011376">
    <property type="protein sequence ID" value="AKG07262.1"/>
    <property type="molecule type" value="Genomic_DNA"/>
</dbReference>
<dbReference type="AlphaFoldDB" id="A0AAC8T7Q3"/>
<proteinExistence type="predicted"/>
<protein>
    <submittedName>
        <fullName evidence="2">Uncharacterized protein</fullName>
    </submittedName>
</protein>
<keyword evidence="1" id="KW-0812">Transmembrane</keyword>
<feature type="transmembrane region" description="Helical" evidence="1">
    <location>
        <begin position="72"/>
        <end position="97"/>
    </location>
</feature>
<keyword evidence="1" id="KW-0472">Membrane</keyword>
<accession>A0AAC8T7Q3</accession>
<dbReference type="RefSeq" id="WP_046697051.1">
    <property type="nucleotide sequence ID" value="NZ_CP011376.1"/>
</dbReference>
<evidence type="ECO:0000256" key="1">
    <source>
        <dbReference type="SAM" id="Phobius"/>
    </source>
</evidence>
<dbReference type="Proteomes" id="UP000077465">
    <property type="component" value="Chromosome"/>
</dbReference>
<feature type="transmembrane region" description="Helical" evidence="1">
    <location>
        <begin position="109"/>
        <end position="126"/>
    </location>
</feature>
<sequence length="136" mass="15589">MKKPFVKKPIQPIHQRLKLCWWLWVVLAIIIYPLSIMMLTDVNVMNGVVVQILAMLPALLFTPAIMRGNSPYVLIFASIVTLVYLSVAGVLALIRYYEGVSASIWGMRLVEFIVLLFINCYLFILLKRLPPMHKQS</sequence>
<keyword evidence="1" id="KW-1133">Transmembrane helix</keyword>
<reference evidence="2 3" key="1">
    <citation type="submission" date="2015-05" db="EMBL/GenBank/DDBJ databases">
        <authorList>
            <person name="Dickey A."/>
            <person name="Clawson M."/>
            <person name="Bono J."/>
            <person name="Loy J.D."/>
        </authorList>
    </citation>
    <scope>NUCLEOTIDE SEQUENCE [LARGE SCALE GENOMIC DNA]</scope>
    <source>
        <strain evidence="2 3">22581</strain>
    </source>
</reference>
<evidence type="ECO:0000313" key="3">
    <source>
        <dbReference type="Proteomes" id="UP000077465"/>
    </source>
</evidence>
<feature type="transmembrane region" description="Helical" evidence="1">
    <location>
        <begin position="45"/>
        <end position="65"/>
    </location>
</feature>
<gene>
    <name evidence="2" type="ORF">AAX06_02690</name>
</gene>
<organism evidence="2 3">
    <name type="scientific">Moraxella bovoculi</name>
    <dbReference type="NCBI Taxonomy" id="386891"/>
    <lineage>
        <taxon>Bacteria</taxon>
        <taxon>Pseudomonadati</taxon>
        <taxon>Pseudomonadota</taxon>
        <taxon>Gammaproteobacteria</taxon>
        <taxon>Moraxellales</taxon>
        <taxon>Moraxellaceae</taxon>
        <taxon>Moraxella</taxon>
    </lineage>
</organism>